<feature type="region of interest" description="Disordered" evidence="1">
    <location>
        <begin position="543"/>
        <end position="562"/>
    </location>
</feature>
<organism evidence="2 3">
    <name type="scientific">Sphaerobolus stellatus (strain SS14)</name>
    <dbReference type="NCBI Taxonomy" id="990650"/>
    <lineage>
        <taxon>Eukaryota</taxon>
        <taxon>Fungi</taxon>
        <taxon>Dikarya</taxon>
        <taxon>Basidiomycota</taxon>
        <taxon>Agaricomycotina</taxon>
        <taxon>Agaricomycetes</taxon>
        <taxon>Phallomycetidae</taxon>
        <taxon>Geastrales</taxon>
        <taxon>Sphaerobolaceae</taxon>
        <taxon>Sphaerobolus</taxon>
    </lineage>
</organism>
<feature type="region of interest" description="Disordered" evidence="1">
    <location>
        <begin position="14"/>
        <end position="44"/>
    </location>
</feature>
<dbReference type="EMBL" id="KN837162">
    <property type="protein sequence ID" value="KIJ38189.1"/>
    <property type="molecule type" value="Genomic_DNA"/>
</dbReference>
<sequence>MDLMDSEPLSRQIIGGSHHFCDEPPPATPPPPPGTANPDQDPSIVESGVVPDAVKDFLSAPFDINEPIPAFGQDELDVWETTHEALGLGGISRDMVEEEFNSRRLTPLGYDELYKSYCKIQTRQFNPNSPTMQEEVDRFMTGRYALRMEKKYKRNSNMAGVGLKPVQFSIDHLFCIAAGPGFGAFYPHNPSALGTLTLEPRKVSLWFKDQKAVPQRELDRRYVYVGKSCSNNAFILFTPVSEVPREERRRLHPELFKAIGKTKPRPLEANYRAAYLILIAWLLAPFTNTFWAARQLPFAEGEKKAWDHEDVIKFTNILSTASHDIPFTDLEVVDEDLQTKYSIFGHHYKMLFDDNFFLENWPVVMHSRWGQDVPFHPPCLTTSSEAEKRRSRKFLVDESVKVDEMDVLCVDIAYTFPFIWYGKVMAKLREDWTANGSHLEPGTPIFRENPLTWNDQEDGKQPALSERELNQLVEQLSPDQEAVTLYDGQGQIIQWWNAENPVAAAGLLNFDARLPALDAGEPYGRPLLSLNNLFTQDEAGPATEDMWDSEASDNERRSEPEQRWLKPKGWAYFPLAYDPTLGNLRTSSILMHAAKSLQILNIALNPGRQAERVIYSMGRQVYNNIAHAMKGPYRHLETGQGHMTAVAVAAYMEGSGPKVGRQLRPSSKLVQHLVPHRRHVTQ</sequence>
<feature type="compositionally biased region" description="Pro residues" evidence="1">
    <location>
        <begin position="23"/>
        <end position="35"/>
    </location>
</feature>
<keyword evidence="3" id="KW-1185">Reference proteome</keyword>
<name>A0A0C9UTI2_SPHS4</name>
<accession>A0A0C9UTI2</accession>
<proteinExistence type="predicted"/>
<dbReference type="AlphaFoldDB" id="A0A0C9UTI2"/>
<feature type="compositionally biased region" description="Basic and acidic residues" evidence="1">
    <location>
        <begin position="553"/>
        <end position="562"/>
    </location>
</feature>
<dbReference type="Proteomes" id="UP000054279">
    <property type="component" value="Unassembled WGS sequence"/>
</dbReference>
<protein>
    <submittedName>
        <fullName evidence="2">Uncharacterized protein</fullName>
    </submittedName>
</protein>
<gene>
    <name evidence="2" type="ORF">M422DRAFT_259096</name>
</gene>
<evidence type="ECO:0000256" key="1">
    <source>
        <dbReference type="SAM" id="MobiDB-lite"/>
    </source>
</evidence>
<dbReference type="HOGENOM" id="CLU_403411_0_0_1"/>
<evidence type="ECO:0000313" key="3">
    <source>
        <dbReference type="Proteomes" id="UP000054279"/>
    </source>
</evidence>
<evidence type="ECO:0000313" key="2">
    <source>
        <dbReference type="EMBL" id="KIJ38189.1"/>
    </source>
</evidence>
<reference evidence="2 3" key="1">
    <citation type="submission" date="2014-06" db="EMBL/GenBank/DDBJ databases">
        <title>Evolutionary Origins and Diversification of the Mycorrhizal Mutualists.</title>
        <authorList>
            <consortium name="DOE Joint Genome Institute"/>
            <consortium name="Mycorrhizal Genomics Consortium"/>
            <person name="Kohler A."/>
            <person name="Kuo A."/>
            <person name="Nagy L.G."/>
            <person name="Floudas D."/>
            <person name="Copeland A."/>
            <person name="Barry K.W."/>
            <person name="Cichocki N."/>
            <person name="Veneault-Fourrey C."/>
            <person name="LaButti K."/>
            <person name="Lindquist E.A."/>
            <person name="Lipzen A."/>
            <person name="Lundell T."/>
            <person name="Morin E."/>
            <person name="Murat C."/>
            <person name="Riley R."/>
            <person name="Ohm R."/>
            <person name="Sun H."/>
            <person name="Tunlid A."/>
            <person name="Henrissat B."/>
            <person name="Grigoriev I.V."/>
            <person name="Hibbett D.S."/>
            <person name="Martin F."/>
        </authorList>
    </citation>
    <scope>NUCLEOTIDE SEQUENCE [LARGE SCALE GENOMIC DNA]</scope>
    <source>
        <strain evidence="2 3">SS14</strain>
    </source>
</reference>